<keyword evidence="3" id="KW-1185">Reference proteome</keyword>
<evidence type="ECO:0000256" key="1">
    <source>
        <dbReference type="SAM" id="Phobius"/>
    </source>
</evidence>
<protein>
    <submittedName>
        <fullName evidence="2">Uncharacterized protein</fullName>
    </submittedName>
</protein>
<proteinExistence type="predicted"/>
<keyword evidence="1" id="KW-0472">Membrane</keyword>
<evidence type="ECO:0000313" key="2">
    <source>
        <dbReference type="EMBL" id="MCE3216849.1"/>
    </source>
</evidence>
<comment type="caution">
    <text evidence="2">The sequence shown here is derived from an EMBL/GenBank/DDBJ whole genome shotgun (WGS) entry which is preliminary data.</text>
</comment>
<dbReference type="Proteomes" id="UP000823775">
    <property type="component" value="Unassembled WGS sequence"/>
</dbReference>
<name>A0ABS8WYV7_DATST</name>
<accession>A0ABS8WYV7</accession>
<keyword evidence="1" id="KW-1133">Transmembrane helix</keyword>
<reference evidence="2 3" key="1">
    <citation type="journal article" date="2021" name="BMC Genomics">
        <title>Datura genome reveals duplications of psychoactive alkaloid biosynthetic genes and high mutation rate following tissue culture.</title>
        <authorList>
            <person name="Rajewski A."/>
            <person name="Carter-House D."/>
            <person name="Stajich J."/>
            <person name="Litt A."/>
        </authorList>
    </citation>
    <scope>NUCLEOTIDE SEQUENCE [LARGE SCALE GENOMIC DNA]</scope>
    <source>
        <strain evidence="2">AR-01</strain>
    </source>
</reference>
<evidence type="ECO:0000313" key="3">
    <source>
        <dbReference type="Proteomes" id="UP000823775"/>
    </source>
</evidence>
<keyword evidence="1" id="KW-0812">Transmembrane</keyword>
<dbReference type="EMBL" id="JACEIK010014441">
    <property type="protein sequence ID" value="MCE3216849.1"/>
    <property type="molecule type" value="Genomic_DNA"/>
</dbReference>
<organism evidence="2 3">
    <name type="scientific">Datura stramonium</name>
    <name type="common">Jimsonweed</name>
    <name type="synonym">Common thornapple</name>
    <dbReference type="NCBI Taxonomy" id="4076"/>
    <lineage>
        <taxon>Eukaryota</taxon>
        <taxon>Viridiplantae</taxon>
        <taxon>Streptophyta</taxon>
        <taxon>Embryophyta</taxon>
        <taxon>Tracheophyta</taxon>
        <taxon>Spermatophyta</taxon>
        <taxon>Magnoliopsida</taxon>
        <taxon>eudicotyledons</taxon>
        <taxon>Gunneridae</taxon>
        <taxon>Pentapetalae</taxon>
        <taxon>asterids</taxon>
        <taxon>lamiids</taxon>
        <taxon>Solanales</taxon>
        <taxon>Solanaceae</taxon>
        <taxon>Solanoideae</taxon>
        <taxon>Datureae</taxon>
        <taxon>Datura</taxon>
    </lineage>
</organism>
<gene>
    <name evidence="2" type="ORF">HAX54_008492</name>
</gene>
<feature type="transmembrane region" description="Helical" evidence="1">
    <location>
        <begin position="86"/>
        <end position="111"/>
    </location>
</feature>
<sequence>MVAVHCSARPLQVILGFHRPLHRPQTSFIIFHGPRRDAFLRYFNFRFNNDVSVHLRQRLLPISTSSSNSNPSGGSDKSNDASGPPLATILAGVLVFCVVCWIVGSIVMWLISLITNVPASK</sequence>